<keyword evidence="6 8" id="KW-1133">Transmembrane helix</keyword>
<dbReference type="InterPro" id="IPR017871">
    <property type="entry name" value="ABC_transporter-like_CS"/>
</dbReference>
<accession>A0A1I2SLS1</accession>
<evidence type="ECO:0000313" key="11">
    <source>
        <dbReference type="EMBL" id="SFG53865.1"/>
    </source>
</evidence>
<dbReference type="GO" id="GO:0005524">
    <property type="term" value="F:ATP binding"/>
    <property type="evidence" value="ECO:0007669"/>
    <property type="project" value="UniProtKB-KW"/>
</dbReference>
<keyword evidence="5 11" id="KW-0067">ATP-binding</keyword>
<reference evidence="12" key="1">
    <citation type="submission" date="2016-10" db="EMBL/GenBank/DDBJ databases">
        <authorList>
            <person name="Varghese N."/>
            <person name="Submissions S."/>
        </authorList>
    </citation>
    <scope>NUCLEOTIDE SEQUENCE [LARGE SCALE GENOMIC DNA]</scope>
    <source>
        <strain evidence="12">DSM 20403</strain>
    </source>
</reference>
<feature type="domain" description="ABC transporter" evidence="9">
    <location>
        <begin position="347"/>
        <end position="581"/>
    </location>
</feature>
<name>A0A1I2SLS1_9LACO</name>
<evidence type="ECO:0000256" key="6">
    <source>
        <dbReference type="ARBA" id="ARBA00022989"/>
    </source>
</evidence>
<dbReference type="InterPro" id="IPR027417">
    <property type="entry name" value="P-loop_NTPase"/>
</dbReference>
<feature type="transmembrane region" description="Helical" evidence="8">
    <location>
        <begin position="67"/>
        <end position="92"/>
    </location>
</feature>
<dbReference type="SUPFAM" id="SSF90123">
    <property type="entry name" value="ABC transporter transmembrane region"/>
    <property type="match status" value="1"/>
</dbReference>
<protein>
    <submittedName>
        <fullName evidence="11">ATP-binding cassette, subfamily B, multidrug efflux pump</fullName>
    </submittedName>
</protein>
<keyword evidence="3 8" id="KW-0812">Transmembrane</keyword>
<evidence type="ECO:0000256" key="7">
    <source>
        <dbReference type="ARBA" id="ARBA00023136"/>
    </source>
</evidence>
<dbReference type="PANTHER" id="PTHR43394:SF1">
    <property type="entry name" value="ATP-BINDING CASSETTE SUB-FAMILY B MEMBER 10, MITOCHONDRIAL"/>
    <property type="match status" value="1"/>
</dbReference>
<feature type="transmembrane region" description="Helical" evidence="8">
    <location>
        <begin position="21"/>
        <end position="43"/>
    </location>
</feature>
<dbReference type="EMBL" id="FOPI01000033">
    <property type="protein sequence ID" value="SFG53865.1"/>
    <property type="molecule type" value="Genomic_DNA"/>
</dbReference>
<dbReference type="Gene3D" id="3.40.50.300">
    <property type="entry name" value="P-loop containing nucleotide triphosphate hydrolases"/>
    <property type="match status" value="1"/>
</dbReference>
<feature type="transmembrane region" description="Helical" evidence="8">
    <location>
        <begin position="142"/>
        <end position="163"/>
    </location>
</feature>
<dbReference type="PROSITE" id="PS50929">
    <property type="entry name" value="ABC_TM1F"/>
    <property type="match status" value="1"/>
</dbReference>
<dbReference type="GO" id="GO:0015421">
    <property type="term" value="F:ABC-type oligopeptide transporter activity"/>
    <property type="evidence" value="ECO:0007669"/>
    <property type="project" value="TreeGrafter"/>
</dbReference>
<feature type="domain" description="ABC transmembrane type-1" evidence="10">
    <location>
        <begin position="23"/>
        <end position="314"/>
    </location>
</feature>
<evidence type="ECO:0000259" key="9">
    <source>
        <dbReference type="PROSITE" id="PS50893"/>
    </source>
</evidence>
<evidence type="ECO:0000313" key="12">
    <source>
        <dbReference type="Proteomes" id="UP000182635"/>
    </source>
</evidence>
<dbReference type="Gene3D" id="1.20.1560.10">
    <property type="entry name" value="ABC transporter type 1, transmembrane domain"/>
    <property type="match status" value="1"/>
</dbReference>
<dbReference type="OrthoDB" id="9770415at2"/>
<feature type="transmembrane region" description="Helical" evidence="8">
    <location>
        <begin position="169"/>
        <end position="186"/>
    </location>
</feature>
<dbReference type="InterPro" id="IPR011527">
    <property type="entry name" value="ABC1_TM_dom"/>
</dbReference>
<dbReference type="InterPro" id="IPR036640">
    <property type="entry name" value="ABC1_TM_sf"/>
</dbReference>
<dbReference type="Pfam" id="PF00664">
    <property type="entry name" value="ABC_membrane"/>
    <property type="match status" value="1"/>
</dbReference>
<organism evidence="11 12">
    <name type="scientific">Ligilactobacillus ruminis DSM 20403 = NBRC 102161</name>
    <dbReference type="NCBI Taxonomy" id="1423798"/>
    <lineage>
        <taxon>Bacteria</taxon>
        <taxon>Bacillati</taxon>
        <taxon>Bacillota</taxon>
        <taxon>Bacilli</taxon>
        <taxon>Lactobacillales</taxon>
        <taxon>Lactobacillaceae</taxon>
        <taxon>Ligilactobacillus</taxon>
    </lineage>
</organism>
<dbReference type="Pfam" id="PF00005">
    <property type="entry name" value="ABC_tran"/>
    <property type="match status" value="1"/>
</dbReference>
<dbReference type="SUPFAM" id="SSF52540">
    <property type="entry name" value="P-loop containing nucleoside triphosphate hydrolases"/>
    <property type="match status" value="1"/>
</dbReference>
<gene>
    <name evidence="11" type="ORF">SAMN02910432_01758</name>
</gene>
<dbReference type="GO" id="GO:0005886">
    <property type="term" value="C:plasma membrane"/>
    <property type="evidence" value="ECO:0007669"/>
    <property type="project" value="UniProtKB-SubCell"/>
</dbReference>
<feature type="transmembrane region" description="Helical" evidence="8">
    <location>
        <begin position="261"/>
        <end position="292"/>
    </location>
</feature>
<dbReference type="Proteomes" id="UP000182635">
    <property type="component" value="Unassembled WGS sequence"/>
</dbReference>
<keyword evidence="4" id="KW-0547">Nucleotide-binding</keyword>
<comment type="subcellular location">
    <subcellularLocation>
        <location evidence="1">Cell membrane</location>
        <topology evidence="1">Multi-pass membrane protein</topology>
    </subcellularLocation>
</comment>
<dbReference type="GO" id="GO:0016887">
    <property type="term" value="F:ATP hydrolysis activity"/>
    <property type="evidence" value="ECO:0007669"/>
    <property type="project" value="InterPro"/>
</dbReference>
<evidence type="ECO:0000259" key="10">
    <source>
        <dbReference type="PROSITE" id="PS50929"/>
    </source>
</evidence>
<dbReference type="RefSeq" id="WP_046922703.1">
    <property type="nucleotide sequence ID" value="NZ_AYYL01000071.1"/>
</dbReference>
<proteinExistence type="predicted"/>
<dbReference type="CDD" id="cd18547">
    <property type="entry name" value="ABC_6TM_Tm288_like"/>
    <property type="match status" value="1"/>
</dbReference>
<keyword evidence="7 8" id="KW-0472">Membrane</keyword>
<feature type="transmembrane region" description="Helical" evidence="8">
    <location>
        <begin position="298"/>
        <end position="319"/>
    </location>
</feature>
<evidence type="ECO:0000256" key="3">
    <source>
        <dbReference type="ARBA" id="ARBA00022692"/>
    </source>
</evidence>
<dbReference type="InterPro" id="IPR039421">
    <property type="entry name" value="Type_1_exporter"/>
</dbReference>
<evidence type="ECO:0000256" key="4">
    <source>
        <dbReference type="ARBA" id="ARBA00022741"/>
    </source>
</evidence>
<sequence length="586" mass="65156">MKNLKQSIGYFVKYMKPFKNSVLIMVFLLLIAMIAQIVAPYYMGQAVTSLGRFLAHKAHAMADFRHFMLLMCAAFFFQVFAQLIAWVIMSVFNAEATNSMRISLFKKLQKMTIRYFDTHQDGKLLALFNSDIDNIFNALNGAIFDLVSQTILFVGTIVVMFAINVKLALVTMASTPIVVLIAFSVMKKARKYLDEQQEDISVLNGYINEQLNGERIILANGLQKSSIAGFVKRNDKLRKTMFRGQFYSGLMFPMMQGLSMLNLAIVISVGTLIVVESGMSLAVGMGLIVTFVQYSQTYFIPLINLTSFYSMIQLALTGARRLSDVEAEKEEDEVSSGINMQGISESVALKDVHFSYEKGKEILHGINLTIPRGKTLALVGPTGSGKTTTMNLFSRFYDVDSGTVEFDGTDVRKFSLDSVRNHVGIVLQDSILFTGTIADNIRFGKPDATMEEVKSAAQKAQIADFIESLPDGYETKISDEQSLFSKGQKQLMSIARTLLSDPEFLVLDEATSNVDTVTEEKIQKAMDIVMEGRTSFVIAHRLKTIVNADEIAVLKDGSVIEQGSHEELLAKGGVYHNLYVNQMVLD</sequence>
<evidence type="ECO:0000256" key="1">
    <source>
        <dbReference type="ARBA" id="ARBA00004651"/>
    </source>
</evidence>
<dbReference type="SMART" id="SM00382">
    <property type="entry name" value="AAA"/>
    <property type="match status" value="1"/>
</dbReference>
<evidence type="ECO:0000256" key="2">
    <source>
        <dbReference type="ARBA" id="ARBA00022448"/>
    </source>
</evidence>
<dbReference type="AlphaFoldDB" id="A0A1I2SLS1"/>
<dbReference type="PROSITE" id="PS50893">
    <property type="entry name" value="ABC_TRANSPORTER_2"/>
    <property type="match status" value="1"/>
</dbReference>
<dbReference type="PANTHER" id="PTHR43394">
    <property type="entry name" value="ATP-DEPENDENT PERMEASE MDL1, MITOCHONDRIAL"/>
    <property type="match status" value="1"/>
</dbReference>
<dbReference type="FunFam" id="3.40.50.300:FF:000287">
    <property type="entry name" value="Multidrug ABC transporter ATP-binding protein"/>
    <property type="match status" value="1"/>
</dbReference>
<dbReference type="InterPro" id="IPR003439">
    <property type="entry name" value="ABC_transporter-like_ATP-bd"/>
</dbReference>
<dbReference type="InterPro" id="IPR003593">
    <property type="entry name" value="AAA+_ATPase"/>
</dbReference>
<evidence type="ECO:0000256" key="8">
    <source>
        <dbReference type="SAM" id="Phobius"/>
    </source>
</evidence>
<keyword evidence="2" id="KW-0813">Transport</keyword>
<dbReference type="PROSITE" id="PS00211">
    <property type="entry name" value="ABC_TRANSPORTER_1"/>
    <property type="match status" value="1"/>
</dbReference>
<evidence type="ECO:0000256" key="5">
    <source>
        <dbReference type="ARBA" id="ARBA00022840"/>
    </source>
</evidence>